<feature type="region of interest" description="Disordered" evidence="1">
    <location>
        <begin position="56"/>
        <end position="89"/>
    </location>
</feature>
<keyword evidence="3" id="KW-1185">Reference proteome</keyword>
<proteinExistence type="predicted"/>
<name>A0A4Y2KV10_ARAVE</name>
<reference evidence="2 3" key="1">
    <citation type="journal article" date="2019" name="Sci. Rep.">
        <title>Orb-weaving spider Araneus ventricosus genome elucidates the spidroin gene catalogue.</title>
        <authorList>
            <person name="Kono N."/>
            <person name="Nakamura H."/>
            <person name="Ohtoshi R."/>
            <person name="Moran D.A.P."/>
            <person name="Shinohara A."/>
            <person name="Yoshida Y."/>
            <person name="Fujiwara M."/>
            <person name="Mori M."/>
            <person name="Tomita M."/>
            <person name="Arakawa K."/>
        </authorList>
    </citation>
    <scope>NUCLEOTIDE SEQUENCE [LARGE SCALE GENOMIC DNA]</scope>
</reference>
<protein>
    <submittedName>
        <fullName evidence="2">Uncharacterized protein</fullName>
    </submittedName>
</protein>
<evidence type="ECO:0000313" key="2">
    <source>
        <dbReference type="EMBL" id="GBN06138.1"/>
    </source>
</evidence>
<dbReference type="EMBL" id="BGPR01005035">
    <property type="protein sequence ID" value="GBN06138.1"/>
    <property type="molecule type" value="Genomic_DNA"/>
</dbReference>
<evidence type="ECO:0000256" key="1">
    <source>
        <dbReference type="SAM" id="MobiDB-lite"/>
    </source>
</evidence>
<dbReference type="AlphaFoldDB" id="A0A4Y2KV10"/>
<feature type="compositionally biased region" description="Polar residues" evidence="1">
    <location>
        <begin position="7"/>
        <end position="16"/>
    </location>
</feature>
<accession>A0A4Y2KV10</accession>
<evidence type="ECO:0000313" key="3">
    <source>
        <dbReference type="Proteomes" id="UP000499080"/>
    </source>
</evidence>
<comment type="caution">
    <text evidence="2">The sequence shown here is derived from an EMBL/GenBank/DDBJ whole genome shotgun (WGS) entry which is preliminary data.</text>
</comment>
<dbReference type="Proteomes" id="UP000499080">
    <property type="component" value="Unassembled WGS sequence"/>
</dbReference>
<gene>
    <name evidence="2" type="ORF">AVEN_19595_1</name>
</gene>
<sequence>MMIQLNHRPQWSSGKIWSSEPEGWRHDSTEDPLCMCACCTSNHPVGVVRKLEMGVPAQVSSSSSDHGSELQGPSQKSPRVASRRDINIT</sequence>
<feature type="compositionally biased region" description="Polar residues" evidence="1">
    <location>
        <begin position="58"/>
        <end position="77"/>
    </location>
</feature>
<organism evidence="2 3">
    <name type="scientific">Araneus ventricosus</name>
    <name type="common">Orbweaver spider</name>
    <name type="synonym">Epeira ventricosa</name>
    <dbReference type="NCBI Taxonomy" id="182803"/>
    <lineage>
        <taxon>Eukaryota</taxon>
        <taxon>Metazoa</taxon>
        <taxon>Ecdysozoa</taxon>
        <taxon>Arthropoda</taxon>
        <taxon>Chelicerata</taxon>
        <taxon>Arachnida</taxon>
        <taxon>Araneae</taxon>
        <taxon>Araneomorphae</taxon>
        <taxon>Entelegynae</taxon>
        <taxon>Araneoidea</taxon>
        <taxon>Araneidae</taxon>
        <taxon>Araneus</taxon>
    </lineage>
</organism>
<feature type="region of interest" description="Disordered" evidence="1">
    <location>
        <begin position="1"/>
        <end position="24"/>
    </location>
</feature>